<evidence type="ECO:0000313" key="1">
    <source>
        <dbReference type="EMBL" id="KAF9512185.1"/>
    </source>
</evidence>
<sequence length="219" mass="25391">MTFEYCIRVFHDRAQMNPKTVFLRPTELVLCFVPFLPHFCYHERRLYCIWLAVSFRFAIEHLCLTEQLIASQVDRGQNQLGLYNPMSLCICNCREYAESRRTILYCHRRYWKRNCQRATLPSYRSVVFGLLAGLQGQSGERGRENDRWLYFSGTRRKEGEGGKETGSEPSCSEFGAGKLGFLKGHDVSVIRVDELQHTAHEIFLIDVVVVARSRRAKGV</sequence>
<proteinExistence type="predicted"/>
<evidence type="ECO:0000313" key="2">
    <source>
        <dbReference type="Proteomes" id="UP000886523"/>
    </source>
</evidence>
<reference evidence="1" key="1">
    <citation type="journal article" date="2020" name="Nat. Commun.">
        <title>Large-scale genome sequencing of mycorrhizal fungi provides insights into the early evolution of symbiotic traits.</title>
        <authorList>
            <person name="Miyauchi S."/>
            <person name="Kiss E."/>
            <person name="Kuo A."/>
            <person name="Drula E."/>
            <person name="Kohler A."/>
            <person name="Sanchez-Garcia M."/>
            <person name="Morin E."/>
            <person name="Andreopoulos B."/>
            <person name="Barry K.W."/>
            <person name="Bonito G."/>
            <person name="Buee M."/>
            <person name="Carver A."/>
            <person name="Chen C."/>
            <person name="Cichocki N."/>
            <person name="Clum A."/>
            <person name="Culley D."/>
            <person name="Crous P.W."/>
            <person name="Fauchery L."/>
            <person name="Girlanda M."/>
            <person name="Hayes R.D."/>
            <person name="Keri Z."/>
            <person name="LaButti K."/>
            <person name="Lipzen A."/>
            <person name="Lombard V."/>
            <person name="Magnuson J."/>
            <person name="Maillard F."/>
            <person name="Murat C."/>
            <person name="Nolan M."/>
            <person name="Ohm R.A."/>
            <person name="Pangilinan J."/>
            <person name="Pereira M.F."/>
            <person name="Perotto S."/>
            <person name="Peter M."/>
            <person name="Pfister S."/>
            <person name="Riley R."/>
            <person name="Sitrit Y."/>
            <person name="Stielow J.B."/>
            <person name="Szollosi G."/>
            <person name="Zifcakova L."/>
            <person name="Stursova M."/>
            <person name="Spatafora J.W."/>
            <person name="Tedersoo L."/>
            <person name="Vaario L.M."/>
            <person name="Yamada A."/>
            <person name="Yan M."/>
            <person name="Wang P."/>
            <person name="Xu J."/>
            <person name="Bruns T."/>
            <person name="Baldrian P."/>
            <person name="Vilgalys R."/>
            <person name="Dunand C."/>
            <person name="Henrissat B."/>
            <person name="Grigoriev I.V."/>
            <person name="Hibbett D."/>
            <person name="Nagy L.G."/>
            <person name="Martin F.M."/>
        </authorList>
    </citation>
    <scope>NUCLEOTIDE SEQUENCE</scope>
    <source>
        <strain evidence="1">UP504</strain>
    </source>
</reference>
<dbReference type="AlphaFoldDB" id="A0A9P6DVY8"/>
<accession>A0A9P6DVY8</accession>
<dbReference type="EMBL" id="MU128990">
    <property type="protein sequence ID" value="KAF9512185.1"/>
    <property type="molecule type" value="Genomic_DNA"/>
</dbReference>
<organism evidence="1 2">
    <name type="scientific">Hydnum rufescens UP504</name>
    <dbReference type="NCBI Taxonomy" id="1448309"/>
    <lineage>
        <taxon>Eukaryota</taxon>
        <taxon>Fungi</taxon>
        <taxon>Dikarya</taxon>
        <taxon>Basidiomycota</taxon>
        <taxon>Agaricomycotina</taxon>
        <taxon>Agaricomycetes</taxon>
        <taxon>Cantharellales</taxon>
        <taxon>Hydnaceae</taxon>
        <taxon>Hydnum</taxon>
    </lineage>
</organism>
<keyword evidence="2" id="KW-1185">Reference proteome</keyword>
<protein>
    <submittedName>
        <fullName evidence="1">Uncharacterized protein</fullName>
    </submittedName>
</protein>
<gene>
    <name evidence="1" type="ORF">BS47DRAFT_1101245</name>
</gene>
<comment type="caution">
    <text evidence="1">The sequence shown here is derived from an EMBL/GenBank/DDBJ whole genome shotgun (WGS) entry which is preliminary data.</text>
</comment>
<dbReference type="Proteomes" id="UP000886523">
    <property type="component" value="Unassembled WGS sequence"/>
</dbReference>
<name>A0A9P6DVY8_9AGAM</name>